<protein>
    <recommendedName>
        <fullName evidence="5">DUF4492 domain-containing protein</fullName>
    </recommendedName>
</protein>
<feature type="region of interest" description="Disordered" evidence="1">
    <location>
        <begin position="46"/>
        <end position="74"/>
    </location>
</feature>
<dbReference type="Proteomes" id="UP001596417">
    <property type="component" value="Unassembled WGS sequence"/>
</dbReference>
<reference evidence="3 4" key="1">
    <citation type="journal article" date="2019" name="Int. J. Syst. Evol. Microbiol.">
        <title>The Global Catalogue of Microorganisms (GCM) 10K type strain sequencing project: providing services to taxonomists for standard genome sequencing and annotation.</title>
        <authorList>
            <consortium name="The Broad Institute Genomics Platform"/>
            <consortium name="The Broad Institute Genome Sequencing Center for Infectious Disease"/>
            <person name="Wu L."/>
            <person name="Ma J."/>
        </authorList>
    </citation>
    <scope>NUCLEOTIDE SEQUENCE [LARGE SCALE GENOMIC DNA]</scope>
    <source>
        <strain evidence="3 4">RDMS1</strain>
    </source>
</reference>
<keyword evidence="2" id="KW-0812">Transmembrane</keyword>
<keyword evidence="2" id="KW-0472">Membrane</keyword>
<dbReference type="RefSeq" id="WP_264556660.1">
    <property type="nucleotide sequence ID" value="NZ_CP109981.1"/>
</dbReference>
<evidence type="ECO:0000256" key="1">
    <source>
        <dbReference type="SAM" id="MobiDB-lite"/>
    </source>
</evidence>
<keyword evidence="2" id="KW-1133">Transmembrane helix</keyword>
<evidence type="ECO:0000256" key="2">
    <source>
        <dbReference type="SAM" id="Phobius"/>
    </source>
</evidence>
<accession>A0ABD5YZM0</accession>
<gene>
    <name evidence="3" type="ORF">ACFQL7_24535</name>
</gene>
<evidence type="ECO:0000313" key="4">
    <source>
        <dbReference type="Proteomes" id="UP001596417"/>
    </source>
</evidence>
<evidence type="ECO:0000313" key="3">
    <source>
        <dbReference type="EMBL" id="MFC7192660.1"/>
    </source>
</evidence>
<organism evidence="3 4">
    <name type="scientific">Halocatena marina</name>
    <dbReference type="NCBI Taxonomy" id="2934937"/>
    <lineage>
        <taxon>Archaea</taxon>
        <taxon>Methanobacteriati</taxon>
        <taxon>Methanobacteriota</taxon>
        <taxon>Stenosarchaea group</taxon>
        <taxon>Halobacteria</taxon>
        <taxon>Halobacteriales</taxon>
        <taxon>Natronomonadaceae</taxon>
        <taxon>Halocatena</taxon>
    </lineage>
</organism>
<dbReference type="GeneID" id="76202359"/>
<keyword evidence="4" id="KW-1185">Reference proteome</keyword>
<comment type="caution">
    <text evidence="3">The sequence shown here is derived from an EMBL/GenBank/DDBJ whole genome shotgun (WGS) entry which is preliminary data.</text>
</comment>
<sequence>MGTFTRERAVVGWLGRGLVALAVLAMALLRAIILLGFVGQPNMPLPDLLGEGSSDSPTDFSPDDDLREGVQGMF</sequence>
<dbReference type="AlphaFoldDB" id="A0ABD5YZM0"/>
<dbReference type="EMBL" id="JBHTAX010000005">
    <property type="protein sequence ID" value="MFC7192660.1"/>
    <property type="molecule type" value="Genomic_DNA"/>
</dbReference>
<name>A0ABD5YZM0_9EURY</name>
<feature type="transmembrane region" description="Helical" evidence="2">
    <location>
        <begin position="18"/>
        <end position="38"/>
    </location>
</feature>
<proteinExistence type="predicted"/>
<evidence type="ECO:0008006" key="5">
    <source>
        <dbReference type="Google" id="ProtNLM"/>
    </source>
</evidence>